<dbReference type="Gene3D" id="3.40.50.2300">
    <property type="match status" value="1"/>
</dbReference>
<dbReference type="GO" id="GO:0003723">
    <property type="term" value="F:RNA binding"/>
    <property type="evidence" value="ECO:0007669"/>
    <property type="project" value="InterPro"/>
</dbReference>
<dbReference type="InterPro" id="IPR011006">
    <property type="entry name" value="CheY-like_superfamily"/>
</dbReference>
<feature type="domain" description="ANTAR" evidence="1">
    <location>
        <begin position="129"/>
        <end position="190"/>
    </location>
</feature>
<dbReference type="Pfam" id="PF03861">
    <property type="entry name" value="ANTAR"/>
    <property type="match status" value="1"/>
</dbReference>
<dbReference type="SUPFAM" id="SSF52172">
    <property type="entry name" value="CheY-like"/>
    <property type="match status" value="1"/>
</dbReference>
<gene>
    <name evidence="2" type="ORF">IAD42_08355</name>
</gene>
<dbReference type="AlphaFoldDB" id="A0A9D1G694"/>
<dbReference type="Proteomes" id="UP000886876">
    <property type="component" value="Unassembled WGS sequence"/>
</dbReference>
<accession>A0A9D1G694</accession>
<organism evidence="2 3">
    <name type="scientific">Candidatus Scatomorpha pullistercoris</name>
    <dbReference type="NCBI Taxonomy" id="2840929"/>
    <lineage>
        <taxon>Bacteria</taxon>
        <taxon>Bacillati</taxon>
        <taxon>Bacillota</taxon>
        <taxon>Clostridia</taxon>
        <taxon>Eubacteriales</taxon>
        <taxon>Candidatus Scatomorpha</taxon>
    </lineage>
</organism>
<evidence type="ECO:0000313" key="3">
    <source>
        <dbReference type="Proteomes" id="UP000886876"/>
    </source>
</evidence>
<dbReference type="InterPro" id="IPR036388">
    <property type="entry name" value="WH-like_DNA-bd_sf"/>
</dbReference>
<dbReference type="EMBL" id="DVJS01000208">
    <property type="protein sequence ID" value="HIS97971.1"/>
    <property type="molecule type" value="Genomic_DNA"/>
</dbReference>
<reference evidence="2" key="1">
    <citation type="submission" date="2020-10" db="EMBL/GenBank/DDBJ databases">
        <authorList>
            <person name="Gilroy R."/>
        </authorList>
    </citation>
    <scope>NUCLEOTIDE SEQUENCE</scope>
    <source>
        <strain evidence="2">ChiHecec3B27-6122</strain>
    </source>
</reference>
<dbReference type="InterPro" id="IPR005561">
    <property type="entry name" value="ANTAR"/>
</dbReference>
<dbReference type="PIRSF" id="PIRSF036382">
    <property type="entry name" value="RR_antiterm"/>
    <property type="match status" value="1"/>
</dbReference>
<reference evidence="2" key="2">
    <citation type="journal article" date="2021" name="PeerJ">
        <title>Extensive microbial diversity within the chicken gut microbiome revealed by metagenomics and culture.</title>
        <authorList>
            <person name="Gilroy R."/>
            <person name="Ravi A."/>
            <person name="Getino M."/>
            <person name="Pursley I."/>
            <person name="Horton D.L."/>
            <person name="Alikhan N.F."/>
            <person name="Baker D."/>
            <person name="Gharbi K."/>
            <person name="Hall N."/>
            <person name="Watson M."/>
            <person name="Adriaenssens E.M."/>
            <person name="Foster-Nyarko E."/>
            <person name="Jarju S."/>
            <person name="Secka A."/>
            <person name="Antonio M."/>
            <person name="Oren A."/>
            <person name="Chaudhuri R.R."/>
            <person name="La Ragione R."/>
            <person name="Hildebrand F."/>
            <person name="Pallen M.J."/>
        </authorList>
    </citation>
    <scope>NUCLEOTIDE SEQUENCE</scope>
    <source>
        <strain evidence="2">ChiHecec3B27-6122</strain>
    </source>
</reference>
<dbReference type="PROSITE" id="PS50921">
    <property type="entry name" value="ANTAR"/>
    <property type="match status" value="1"/>
</dbReference>
<dbReference type="InterPro" id="IPR008327">
    <property type="entry name" value="Sig_transdc_resp-reg_antiterm"/>
</dbReference>
<proteinExistence type="predicted"/>
<evidence type="ECO:0000313" key="2">
    <source>
        <dbReference type="EMBL" id="HIS97971.1"/>
    </source>
</evidence>
<name>A0A9D1G694_9FIRM</name>
<sequence length="194" mass="22183">MVFSERTYGVLVVSASEKFNTAMRTHLPMTDFWPVDFAGSVSEARRRLFETEYDLVLINSPLPDDFGVRLATGICLESGAGVLLFVKAALYEDVCSKVTEYGVLTVSKPSSVQVIRQSLRVLCATRERLRRMEERQATVEDKIEEIRLVNRAKWLLIERLGMTEAEAHKYIEKQAMDQRISKRELASNLIKTYE</sequence>
<protein>
    <submittedName>
        <fullName evidence="2">ANTAR domain-containing protein</fullName>
    </submittedName>
</protein>
<comment type="caution">
    <text evidence="2">The sequence shown here is derived from an EMBL/GenBank/DDBJ whole genome shotgun (WGS) entry which is preliminary data.</text>
</comment>
<dbReference type="Gene3D" id="1.10.10.10">
    <property type="entry name" value="Winged helix-like DNA-binding domain superfamily/Winged helix DNA-binding domain"/>
    <property type="match status" value="1"/>
</dbReference>
<dbReference type="SMART" id="SM01012">
    <property type="entry name" value="ANTAR"/>
    <property type="match status" value="1"/>
</dbReference>
<evidence type="ECO:0000259" key="1">
    <source>
        <dbReference type="PROSITE" id="PS50921"/>
    </source>
</evidence>